<proteinExistence type="inferred from homology"/>
<comment type="function">
    <text evidence="4">Catalyzes the sequential condensation of isopentenyl diphosphate (IPP) with geranylgeranyl diphosphate (GGPP) to yield (2Z,6Z,10Z,14Z,18Z,22Z,26Z,30E,34E,38E)-undecaprenyl diphosphate (tritrans,heptacis-UPP). It is probably the precursor of glycosyl carrier lipids.</text>
</comment>
<accession>K0IP41</accession>
<dbReference type="PANTHER" id="PTHR10291">
    <property type="entry name" value="DEHYDRODOLICHYL DIPHOSPHATE SYNTHASE FAMILY MEMBER"/>
    <property type="match status" value="1"/>
</dbReference>
<keyword evidence="2 4" id="KW-0479">Metal-binding</keyword>
<dbReference type="EC" id="2.5.1.89" evidence="4"/>
<dbReference type="Gene3D" id="3.40.1180.10">
    <property type="entry name" value="Decaprenyl diphosphate synthase-like"/>
    <property type="match status" value="1"/>
</dbReference>
<protein>
    <recommendedName>
        <fullName evidence="4">Tritrans,polycis-undecaprenyl-diphosphate synthase (geranylgeranyl-diphosphate specific)</fullName>
        <ecNumber evidence="4">2.5.1.89</ecNumber>
    </recommendedName>
    <alternativeName>
        <fullName evidence="4">Undecaprenyl diphosphate synthase</fullName>
        <shortName evidence="4">UDS</shortName>
    </alternativeName>
    <alternativeName>
        <fullName evidence="4">Undecaprenyl pyrophosphate synthase</fullName>
        <shortName evidence="4">UPP synthase</shortName>
    </alternativeName>
</protein>
<keyword evidence="5" id="KW-0175">Coiled coil</keyword>
<dbReference type="NCBIfam" id="TIGR00055">
    <property type="entry name" value="uppS"/>
    <property type="match status" value="1"/>
</dbReference>
<dbReference type="PATRIC" id="fig|1237085.11.peg.3555"/>
<reference evidence="6 7" key="1">
    <citation type="journal article" date="2012" name="Environ. Microbiol.">
        <title>The genome of the ammonia-oxidizing Candidatus Nitrososphaera gargensis: insights into metabolic versatility and environmental adaptations.</title>
        <authorList>
            <person name="Spang A."/>
            <person name="Poehlein A."/>
            <person name="Offre P."/>
            <person name="Zumbragel S."/>
            <person name="Haider S."/>
            <person name="Rychlik N."/>
            <person name="Nowka B."/>
            <person name="Schmeisser C."/>
            <person name="Lebedeva E.V."/>
            <person name="Rattei T."/>
            <person name="Bohm C."/>
            <person name="Schmid M."/>
            <person name="Galushko A."/>
            <person name="Hatzenpichler R."/>
            <person name="Weinmaier T."/>
            <person name="Daniel R."/>
            <person name="Schleper C."/>
            <person name="Spieck E."/>
            <person name="Streit W."/>
            <person name="Wagner M."/>
        </authorList>
    </citation>
    <scope>NUCLEOTIDE SEQUENCE [LARGE SCALE GENOMIC DNA]</scope>
    <source>
        <strain evidence="7">Ga9.2</strain>
    </source>
</reference>
<evidence type="ECO:0000313" key="7">
    <source>
        <dbReference type="Proteomes" id="UP000008037"/>
    </source>
</evidence>
<evidence type="ECO:0000313" key="6">
    <source>
        <dbReference type="EMBL" id="AFU60464.1"/>
    </source>
</evidence>
<dbReference type="HAMAP" id="MF_01139">
    <property type="entry name" value="ISPT"/>
    <property type="match status" value="1"/>
</dbReference>
<gene>
    <name evidence="4 6" type="primary">uppS</name>
    <name evidence="6" type="ordered locus">Ngar_c35510</name>
</gene>
<dbReference type="STRING" id="1237085.Ngar_c35510"/>
<keyword evidence="3 4" id="KW-0460">Magnesium</keyword>
<dbReference type="GO" id="GO:0000287">
    <property type="term" value="F:magnesium ion binding"/>
    <property type="evidence" value="ECO:0007669"/>
    <property type="project" value="UniProtKB-UniRule"/>
</dbReference>
<dbReference type="KEGG" id="nga:Ngar_c35510"/>
<feature type="binding site" evidence="4">
    <location>
        <position position="50"/>
    </location>
    <ligand>
        <name>Mg(2+)</name>
        <dbReference type="ChEBI" id="CHEBI:18420"/>
    </ligand>
</feature>
<dbReference type="EMBL" id="CP002408">
    <property type="protein sequence ID" value="AFU60464.1"/>
    <property type="molecule type" value="Genomic_DNA"/>
</dbReference>
<dbReference type="PANTHER" id="PTHR10291:SF43">
    <property type="entry name" value="DEHYDRODOLICHYL DIPHOSPHATE SYNTHASE COMPLEX SUBUNIT DHDDS"/>
    <property type="match status" value="1"/>
</dbReference>
<comment type="cofactor">
    <cofactor evidence="4">
        <name>Mg(2+)</name>
        <dbReference type="ChEBI" id="CHEBI:18420"/>
    </cofactor>
    <text evidence="4">Binds 2 magnesium ions per subunit.</text>
</comment>
<evidence type="ECO:0000256" key="3">
    <source>
        <dbReference type="ARBA" id="ARBA00022842"/>
    </source>
</evidence>
<comment type="catalytic activity">
    <reaction evidence="4">
        <text>geranylgeranyl diphosphate + 7 isopentenyl diphosphate = tri-trans,hepta-cis-undecaprenyl diphosphate + 7 diphosphate</text>
        <dbReference type="Rhea" id="RHEA:27622"/>
        <dbReference type="ChEBI" id="CHEBI:33019"/>
        <dbReference type="ChEBI" id="CHEBI:57533"/>
        <dbReference type="ChEBI" id="CHEBI:60388"/>
        <dbReference type="ChEBI" id="CHEBI:128769"/>
        <dbReference type="EC" id="2.5.1.89"/>
    </reaction>
</comment>
<dbReference type="InParanoid" id="K0IP41"/>
<dbReference type="InterPro" id="IPR001441">
    <property type="entry name" value="UPP_synth-like"/>
</dbReference>
<dbReference type="FunCoup" id="K0IP41">
    <property type="interactions" value="127"/>
</dbReference>
<dbReference type="PROSITE" id="PS01066">
    <property type="entry name" value="UPP_SYNTHASE"/>
    <property type="match status" value="1"/>
</dbReference>
<organism evidence="6 7">
    <name type="scientific">Nitrososphaera gargensis (strain Ga9.2)</name>
    <dbReference type="NCBI Taxonomy" id="1237085"/>
    <lineage>
        <taxon>Archaea</taxon>
        <taxon>Nitrososphaerota</taxon>
        <taxon>Nitrososphaeria</taxon>
        <taxon>Nitrososphaerales</taxon>
        <taxon>Nitrososphaeraceae</taxon>
        <taxon>Nitrososphaera</taxon>
    </lineage>
</organism>
<evidence type="ECO:0000256" key="2">
    <source>
        <dbReference type="ARBA" id="ARBA00022723"/>
    </source>
</evidence>
<name>K0IP41_NITGG</name>
<evidence type="ECO:0000256" key="4">
    <source>
        <dbReference type="HAMAP-Rule" id="MF_01139"/>
    </source>
</evidence>
<dbReference type="RefSeq" id="WP_015020996.1">
    <property type="nucleotide sequence ID" value="NC_018719.1"/>
</dbReference>
<dbReference type="HOGENOM" id="CLU_038505_2_0_2"/>
<sequence>MGLQTDIDKGGRALAHTFLQLSGIYSFYEKRLESEILKSPLPNHVAIVLDGNRRWARFHLLDPAIGHNHGADKAEELLNWIHDIGVKITTLYILSTENLERKDEELENIYKLLEIKLKKLYNDQRVHNRRMKIKAIGDTKLLPRKLQEILTKLEESTAEYDSMFLNIAIAYGGQKELVEAVRKIAQMAKDGKIKVDEINEKTIESCLYTSHLPQPSPDLILRTSGEKRLSGFLIWQSAYSELMFMDVFWPEFRKIDLMRAIRTYQRRVRRYGR</sequence>
<dbReference type="GO" id="GO:0016094">
    <property type="term" value="P:polyprenol biosynthetic process"/>
    <property type="evidence" value="ECO:0007669"/>
    <property type="project" value="TreeGrafter"/>
</dbReference>
<dbReference type="InterPro" id="IPR018520">
    <property type="entry name" value="UPP_synth-like_CS"/>
</dbReference>
<feature type="binding site" evidence="4">
    <location>
        <position position="222"/>
    </location>
    <ligand>
        <name>substrate</name>
    </ligand>
</feature>
<keyword evidence="1 4" id="KW-0808">Transferase</keyword>
<feature type="binding site" evidence="4">
    <location>
        <position position="101"/>
    </location>
    <ligand>
        <name>substrate</name>
    </ligand>
</feature>
<feature type="binding site" evidence="4">
    <location>
        <begin position="95"/>
        <end position="97"/>
    </location>
    <ligand>
        <name>substrate</name>
    </ligand>
</feature>
<dbReference type="AlphaFoldDB" id="K0IP41"/>
<comment type="caution">
    <text evidence="4">Lacks conserved residue(s) required for the propagation of feature annotation.</text>
</comment>
<feature type="coiled-coil region" evidence="5">
    <location>
        <begin position="96"/>
        <end position="123"/>
    </location>
</feature>
<comment type="subunit">
    <text evidence="4">Homodimer.</text>
</comment>
<dbReference type="GO" id="GO:0045547">
    <property type="term" value="F:ditrans,polycis-polyprenyl diphosphate synthase [(2E,6E)-farnesyl diphosphate specific] activity"/>
    <property type="evidence" value="ECO:0007669"/>
    <property type="project" value="TreeGrafter"/>
</dbReference>
<keyword evidence="7" id="KW-1185">Reference proteome</keyword>
<dbReference type="OrthoDB" id="8293at2157"/>
<evidence type="ECO:0000256" key="5">
    <source>
        <dbReference type="SAM" id="Coils"/>
    </source>
</evidence>
<dbReference type="Proteomes" id="UP000008037">
    <property type="component" value="Chromosome"/>
</dbReference>
<feature type="binding site" evidence="4">
    <location>
        <position position="241"/>
    </location>
    <ligand>
        <name>Mg(2+)</name>
        <dbReference type="ChEBI" id="CHEBI:18420"/>
    </ligand>
</feature>
<dbReference type="InterPro" id="IPR036424">
    <property type="entry name" value="UPP_synth-like_sf"/>
</dbReference>
<comment type="similarity">
    <text evidence="4">Belongs to the UPP synthase family.</text>
</comment>
<feature type="binding site" evidence="4">
    <location>
        <begin position="51"/>
        <end position="54"/>
    </location>
    <ligand>
        <name>substrate</name>
    </ligand>
</feature>
<feature type="binding site" evidence="4">
    <location>
        <position position="55"/>
    </location>
    <ligand>
        <name>substrate</name>
    </ligand>
</feature>
<feature type="active site" description="Proton acceptor" evidence="4">
    <location>
        <position position="98"/>
    </location>
</feature>
<dbReference type="Pfam" id="PF01255">
    <property type="entry name" value="Prenyltransf"/>
    <property type="match status" value="1"/>
</dbReference>
<feature type="binding site" evidence="4">
    <location>
        <position position="67"/>
    </location>
    <ligand>
        <name>substrate</name>
    </ligand>
</feature>
<dbReference type="SUPFAM" id="SSF64005">
    <property type="entry name" value="Undecaprenyl diphosphate synthase"/>
    <property type="match status" value="1"/>
</dbReference>
<dbReference type="FunFam" id="3.40.1180.10:FF:000003">
    <property type="entry name" value="Isoprenyl transferase 2"/>
    <property type="match status" value="1"/>
</dbReference>
<evidence type="ECO:0000256" key="1">
    <source>
        <dbReference type="ARBA" id="ARBA00022679"/>
    </source>
</evidence>
<dbReference type="GeneID" id="13797362"/>
<dbReference type="CDD" id="cd00475">
    <property type="entry name" value="Cis_IPPS"/>
    <property type="match status" value="1"/>
</dbReference>
<feature type="binding site" evidence="4">
    <location>
        <begin position="228"/>
        <end position="230"/>
    </location>
    <ligand>
        <name>substrate</name>
    </ligand>
</feature>
<feature type="active site" evidence="4">
    <location>
        <position position="50"/>
    </location>
</feature>